<feature type="region of interest" description="Disordered" evidence="2">
    <location>
        <begin position="92"/>
        <end position="115"/>
    </location>
</feature>
<dbReference type="GeneID" id="6752844"/>
<evidence type="ECO:0000313" key="5">
    <source>
        <dbReference type="Proteomes" id="UP000009022"/>
    </source>
</evidence>
<dbReference type="InterPro" id="IPR016024">
    <property type="entry name" value="ARM-type_fold"/>
</dbReference>
<dbReference type="STRING" id="10228.B3RW28"/>
<dbReference type="SUPFAM" id="SSF48371">
    <property type="entry name" value="ARM repeat"/>
    <property type="match status" value="1"/>
</dbReference>
<dbReference type="PhylomeDB" id="B3RW28"/>
<dbReference type="OMA" id="ENELCCT"/>
<dbReference type="PANTHER" id="PTHR22100">
    <property type="entry name" value="WINGS APART-LIKE PROTEIN HOMOLOG"/>
    <property type="match status" value="1"/>
</dbReference>
<protein>
    <recommendedName>
        <fullName evidence="3">WAPL domain-containing protein</fullName>
    </recommendedName>
</protein>
<dbReference type="InterPro" id="IPR039874">
    <property type="entry name" value="WAPL"/>
</dbReference>
<dbReference type="PROSITE" id="PS51271">
    <property type="entry name" value="WAPL"/>
    <property type="match status" value="1"/>
</dbReference>
<evidence type="ECO:0000256" key="1">
    <source>
        <dbReference type="ARBA" id="ARBA00006854"/>
    </source>
</evidence>
<dbReference type="HOGENOM" id="CLU_390963_0_0_1"/>
<dbReference type="OrthoDB" id="78088at2759"/>
<dbReference type="InterPro" id="IPR011989">
    <property type="entry name" value="ARM-like"/>
</dbReference>
<feature type="region of interest" description="Disordered" evidence="2">
    <location>
        <begin position="127"/>
        <end position="175"/>
    </location>
</feature>
<comment type="similarity">
    <text evidence="1">Belongs to the WAPL family.</text>
</comment>
<proteinExistence type="inferred from homology"/>
<dbReference type="KEGG" id="tad:TRIADDRAFT_55864"/>
<name>B3RW28_TRIAD</name>
<dbReference type="RefSeq" id="XP_002112136.1">
    <property type="nucleotide sequence ID" value="XM_002112100.1"/>
</dbReference>
<evidence type="ECO:0000259" key="3">
    <source>
        <dbReference type="PROSITE" id="PS51271"/>
    </source>
</evidence>
<dbReference type="InterPro" id="IPR022771">
    <property type="entry name" value="WAPL_C"/>
</dbReference>
<feature type="compositionally biased region" description="Polar residues" evidence="2">
    <location>
        <begin position="163"/>
        <end position="175"/>
    </location>
</feature>
<gene>
    <name evidence="4" type="ORF">TRIADDRAFT_55864</name>
</gene>
<dbReference type="Gene3D" id="1.25.10.10">
    <property type="entry name" value="Leucine-rich Repeat Variant"/>
    <property type="match status" value="1"/>
</dbReference>
<reference evidence="4 5" key="1">
    <citation type="journal article" date="2008" name="Nature">
        <title>The Trichoplax genome and the nature of placozoans.</title>
        <authorList>
            <person name="Srivastava M."/>
            <person name="Begovic E."/>
            <person name="Chapman J."/>
            <person name="Putnam N.H."/>
            <person name="Hellsten U."/>
            <person name="Kawashima T."/>
            <person name="Kuo A."/>
            <person name="Mitros T."/>
            <person name="Salamov A."/>
            <person name="Carpenter M.L."/>
            <person name="Signorovitch A.Y."/>
            <person name="Moreno M.A."/>
            <person name="Kamm K."/>
            <person name="Grimwood J."/>
            <person name="Schmutz J."/>
            <person name="Shapiro H."/>
            <person name="Grigoriev I.V."/>
            <person name="Buss L.W."/>
            <person name="Schierwater B."/>
            <person name="Dellaporta S.L."/>
            <person name="Rokhsar D.S."/>
        </authorList>
    </citation>
    <scope>NUCLEOTIDE SEQUENCE [LARGE SCALE GENOMIC DNA]</scope>
    <source>
        <strain evidence="4 5">Grell-BS-1999</strain>
    </source>
</reference>
<evidence type="ECO:0000313" key="4">
    <source>
        <dbReference type="EMBL" id="EDV26103.1"/>
    </source>
</evidence>
<dbReference type="CTD" id="6752844"/>
<feature type="domain" description="WAPL" evidence="3">
    <location>
        <begin position="215"/>
        <end position="685"/>
    </location>
</feature>
<sequence length="706" mass="80575">MPKFTGKGYGKRKKVVEKPEIDDHQFDIALHYNHTVTNHHQHPVDDPSYPVKKNKIRHCWSAIDFDHHPQQNHLHVDSIQSEAKVPDQHHLITTQQQQQQPQPPPAKLVRKSSKQFVSIKKQLSRDINDKDQLVSSKNCNESSEERHDLNDSRETDKSESEESTWNSTQEWLDNTTPDFDNLLKEPMTRTLSGTSNDSLISCNHSQKVGNKVKVKKGSKEDYTIIKHVRESHQCLEQGEDEQLADDIEYLLDGLNPSYPKNLRCSSITALAKRCTESPFRMYIRAHEIIPKILDLLVDSPSDYQLATYTAALFFVLSEDRLIMDLTDDLLDVLLKLLQCPNQDHNDTNDAILKSSLQNISLSCKDYLKAHVDSLNGKALALACIFNLVCSRNAVWLKDKVRSIGILDVICDLVIDHKYNLEMNPKANRIIVLREVELCCRILETVTFLNKENQDYVIGWKGYTLVGNVSRIFSLCVEKIMSQDKNTAINEDSACLLASVRLLLNITHENEIGCKQVGRDKSTIKAAMECIDEIHEKVDDVRRFDLVILALGLLINLVESNKESRAAALRLKVKDRGLIQIVIELFLHREKTAEETSEKITSTIDDSENKTDDLDVSLNSEIQVLHAQAGSHFENSVVASYAALLTGLLIMDDNNAIMEARHYLPNRKYDKLIAMLEKFLSFLKLVHNHKRRQRRVSMTVSKWTFTG</sequence>
<dbReference type="Proteomes" id="UP000009022">
    <property type="component" value="Unassembled WGS sequence"/>
</dbReference>
<dbReference type="InParanoid" id="B3RW28"/>
<dbReference type="PANTHER" id="PTHR22100:SF13">
    <property type="entry name" value="WINGS APART-LIKE PROTEIN HOMOLOG"/>
    <property type="match status" value="1"/>
</dbReference>
<keyword evidence="5" id="KW-1185">Reference proteome</keyword>
<dbReference type="AlphaFoldDB" id="B3RW28"/>
<dbReference type="InterPro" id="IPR012502">
    <property type="entry name" value="WAPL_dom"/>
</dbReference>
<accession>B3RW28</accession>
<dbReference type="Pfam" id="PF07814">
    <property type="entry name" value="WAPL"/>
    <property type="match status" value="1"/>
</dbReference>
<organism evidence="4 5">
    <name type="scientific">Trichoplax adhaerens</name>
    <name type="common">Trichoplax reptans</name>
    <dbReference type="NCBI Taxonomy" id="10228"/>
    <lineage>
        <taxon>Eukaryota</taxon>
        <taxon>Metazoa</taxon>
        <taxon>Placozoa</taxon>
        <taxon>Uniplacotomia</taxon>
        <taxon>Trichoplacea</taxon>
        <taxon>Trichoplacidae</taxon>
        <taxon>Trichoplax</taxon>
    </lineage>
</organism>
<evidence type="ECO:0000256" key="2">
    <source>
        <dbReference type="SAM" id="MobiDB-lite"/>
    </source>
</evidence>
<dbReference type="EMBL" id="DS985244">
    <property type="protein sequence ID" value="EDV26103.1"/>
    <property type="molecule type" value="Genomic_DNA"/>
</dbReference>
<dbReference type="eggNOG" id="KOG2152">
    <property type="taxonomic scope" value="Eukaryota"/>
</dbReference>
<feature type="compositionally biased region" description="Basic and acidic residues" evidence="2">
    <location>
        <begin position="143"/>
        <end position="160"/>
    </location>
</feature>